<dbReference type="PROSITE" id="PS50893">
    <property type="entry name" value="ABC_TRANSPORTER_2"/>
    <property type="match status" value="1"/>
</dbReference>
<dbReference type="GO" id="GO:0005524">
    <property type="term" value="F:ATP binding"/>
    <property type="evidence" value="ECO:0007669"/>
    <property type="project" value="UniProtKB-KW"/>
</dbReference>
<dbReference type="GO" id="GO:0005886">
    <property type="term" value="C:plasma membrane"/>
    <property type="evidence" value="ECO:0007669"/>
    <property type="project" value="UniProtKB-SubCell"/>
</dbReference>
<feature type="transmembrane region" description="Helical" evidence="9">
    <location>
        <begin position="273"/>
        <end position="298"/>
    </location>
</feature>
<keyword evidence="4 9" id="KW-0812">Transmembrane</keyword>
<evidence type="ECO:0000259" key="10">
    <source>
        <dbReference type="PROSITE" id="PS50893"/>
    </source>
</evidence>
<dbReference type="Pfam" id="PF00664">
    <property type="entry name" value="ABC_membrane"/>
    <property type="match status" value="1"/>
</dbReference>
<name>A0A3A4ATL3_9ACTN</name>
<keyword evidence="13" id="KW-1185">Reference proteome</keyword>
<comment type="caution">
    <text evidence="12">The sequence shown here is derived from an EMBL/GenBank/DDBJ whole genome shotgun (WGS) entry which is preliminary data.</text>
</comment>
<evidence type="ECO:0000256" key="7">
    <source>
        <dbReference type="ARBA" id="ARBA00022989"/>
    </source>
</evidence>
<dbReference type="Gene3D" id="3.40.50.300">
    <property type="entry name" value="P-loop containing nucleotide triphosphate hydrolases"/>
    <property type="match status" value="1"/>
</dbReference>
<proteinExistence type="predicted"/>
<dbReference type="GO" id="GO:0016887">
    <property type="term" value="F:ATP hydrolysis activity"/>
    <property type="evidence" value="ECO:0007669"/>
    <property type="project" value="InterPro"/>
</dbReference>
<evidence type="ECO:0000256" key="1">
    <source>
        <dbReference type="ARBA" id="ARBA00004651"/>
    </source>
</evidence>
<keyword evidence="7 9" id="KW-1133">Transmembrane helix</keyword>
<dbReference type="Pfam" id="PF00005">
    <property type="entry name" value="ABC_tran"/>
    <property type="match status" value="1"/>
</dbReference>
<dbReference type="GO" id="GO:0140359">
    <property type="term" value="F:ABC-type transporter activity"/>
    <property type="evidence" value="ECO:0007669"/>
    <property type="project" value="InterPro"/>
</dbReference>
<dbReference type="SUPFAM" id="SSF52540">
    <property type="entry name" value="P-loop containing nucleoside triphosphate hydrolases"/>
    <property type="match status" value="1"/>
</dbReference>
<dbReference type="InterPro" id="IPR036640">
    <property type="entry name" value="ABC1_TM_sf"/>
</dbReference>
<evidence type="ECO:0000256" key="4">
    <source>
        <dbReference type="ARBA" id="ARBA00022692"/>
    </source>
</evidence>
<organism evidence="12 13">
    <name type="scientific">Bailinhaonella thermotolerans</name>
    <dbReference type="NCBI Taxonomy" id="1070861"/>
    <lineage>
        <taxon>Bacteria</taxon>
        <taxon>Bacillati</taxon>
        <taxon>Actinomycetota</taxon>
        <taxon>Actinomycetes</taxon>
        <taxon>Streptosporangiales</taxon>
        <taxon>Streptosporangiaceae</taxon>
        <taxon>Bailinhaonella</taxon>
    </lineage>
</organism>
<dbReference type="PANTHER" id="PTHR24221:SF276">
    <property type="entry name" value="ABC TRANSPORTER, ATP-BINDING_PERMEASE PROTEIN"/>
    <property type="match status" value="1"/>
</dbReference>
<dbReference type="Proteomes" id="UP000265768">
    <property type="component" value="Unassembled WGS sequence"/>
</dbReference>
<comment type="subcellular location">
    <subcellularLocation>
        <location evidence="1">Cell membrane</location>
        <topology evidence="1">Multi-pass membrane protein</topology>
    </subcellularLocation>
</comment>
<evidence type="ECO:0000313" key="12">
    <source>
        <dbReference type="EMBL" id="RJL31949.1"/>
    </source>
</evidence>
<dbReference type="PROSITE" id="PS00211">
    <property type="entry name" value="ABC_TRANSPORTER_1"/>
    <property type="match status" value="1"/>
</dbReference>
<protein>
    <submittedName>
        <fullName evidence="12">ABC transporter ATP-binding protein</fullName>
    </submittedName>
</protein>
<evidence type="ECO:0000256" key="9">
    <source>
        <dbReference type="SAM" id="Phobius"/>
    </source>
</evidence>
<keyword evidence="8 9" id="KW-0472">Membrane</keyword>
<keyword evidence="3" id="KW-1003">Cell membrane</keyword>
<dbReference type="InterPro" id="IPR027417">
    <property type="entry name" value="P-loop_NTPase"/>
</dbReference>
<evidence type="ECO:0000259" key="11">
    <source>
        <dbReference type="PROSITE" id="PS50929"/>
    </source>
</evidence>
<dbReference type="Gene3D" id="1.20.1560.10">
    <property type="entry name" value="ABC transporter type 1, transmembrane domain"/>
    <property type="match status" value="1"/>
</dbReference>
<feature type="transmembrane region" description="Helical" evidence="9">
    <location>
        <begin position="237"/>
        <end position="261"/>
    </location>
</feature>
<keyword evidence="5" id="KW-0547">Nucleotide-binding</keyword>
<feature type="transmembrane region" description="Helical" evidence="9">
    <location>
        <begin position="54"/>
        <end position="80"/>
    </location>
</feature>
<evidence type="ECO:0000256" key="6">
    <source>
        <dbReference type="ARBA" id="ARBA00022840"/>
    </source>
</evidence>
<dbReference type="InterPro" id="IPR039421">
    <property type="entry name" value="Type_1_exporter"/>
</dbReference>
<dbReference type="InterPro" id="IPR011527">
    <property type="entry name" value="ABC1_TM_dom"/>
</dbReference>
<keyword evidence="6 12" id="KW-0067">ATP-binding</keyword>
<evidence type="ECO:0000256" key="5">
    <source>
        <dbReference type="ARBA" id="ARBA00022741"/>
    </source>
</evidence>
<dbReference type="CDD" id="cd18548">
    <property type="entry name" value="ABC_6TM_Tm287_like"/>
    <property type="match status" value="1"/>
</dbReference>
<dbReference type="FunFam" id="3.40.50.300:FF:000854">
    <property type="entry name" value="Multidrug ABC transporter ATP-binding protein"/>
    <property type="match status" value="1"/>
</dbReference>
<feature type="transmembrane region" description="Helical" evidence="9">
    <location>
        <begin position="127"/>
        <end position="151"/>
    </location>
</feature>
<dbReference type="InterPro" id="IPR017871">
    <property type="entry name" value="ABC_transporter-like_CS"/>
</dbReference>
<feature type="domain" description="ABC transmembrane type-1" evidence="11">
    <location>
        <begin position="18"/>
        <end position="300"/>
    </location>
</feature>
<dbReference type="SMART" id="SM00382">
    <property type="entry name" value="AAA"/>
    <property type="match status" value="1"/>
</dbReference>
<reference evidence="12 13" key="1">
    <citation type="submission" date="2018-09" db="EMBL/GenBank/DDBJ databases">
        <title>YIM 75507 draft genome.</title>
        <authorList>
            <person name="Tang S."/>
            <person name="Feng Y."/>
        </authorList>
    </citation>
    <scope>NUCLEOTIDE SEQUENCE [LARGE SCALE GENOMIC DNA]</scope>
    <source>
        <strain evidence="12 13">YIM 75507</strain>
    </source>
</reference>
<accession>A0A3A4ATL3</accession>
<evidence type="ECO:0000256" key="8">
    <source>
        <dbReference type="ARBA" id="ARBA00023136"/>
    </source>
</evidence>
<evidence type="ECO:0000313" key="13">
    <source>
        <dbReference type="Proteomes" id="UP000265768"/>
    </source>
</evidence>
<evidence type="ECO:0000256" key="3">
    <source>
        <dbReference type="ARBA" id="ARBA00022475"/>
    </source>
</evidence>
<feature type="domain" description="ABC transporter" evidence="10">
    <location>
        <begin position="334"/>
        <end position="569"/>
    </location>
</feature>
<feature type="transmembrane region" description="Helical" evidence="9">
    <location>
        <begin position="12"/>
        <end position="34"/>
    </location>
</feature>
<dbReference type="InterPro" id="IPR003593">
    <property type="entry name" value="AAA+_ATPase"/>
</dbReference>
<evidence type="ECO:0000256" key="2">
    <source>
        <dbReference type="ARBA" id="ARBA00022448"/>
    </source>
</evidence>
<keyword evidence="2" id="KW-0813">Transport</keyword>
<dbReference type="AlphaFoldDB" id="A0A3A4ATL3"/>
<dbReference type="EMBL" id="QZEY01000005">
    <property type="protein sequence ID" value="RJL31949.1"/>
    <property type="molecule type" value="Genomic_DNA"/>
</dbReference>
<dbReference type="PROSITE" id="PS50929">
    <property type="entry name" value="ABC_TM1F"/>
    <property type="match status" value="1"/>
</dbReference>
<gene>
    <name evidence="12" type="ORF">D5H75_16010</name>
</gene>
<sequence length="577" mass="61538">MLFRLLRERARPYRGAIALVMVLQLAQSVAALLLPTLNARIVDEGVLRGDTGAILSSGAIMLGATLAQLAASATAGYFAARTAMAIGRDLRAAVFTRVQGLSAREIAAFGAPTLLTRSTNDAQQVQTLVLMALTSLATTPMMFIGGIAMALGLEPRLSALLLAVLPAMVGVLGFLLWRMGPPYRVMQGRLDQVNRVIGEQIAGVRVVRAFVRDRRERERFAEANEGLTKAGLKASRFMVLMFPAGMLVSNLGAVAAVWIGGHLIDDGSMRPGTLIAFLNYLALILGSALFATFTVIMAPRAQVSAERIGEVLGTRSSLVPPAAPVSPPVRRGVLELRGVGFRYPGAERPVLRGVDLTARPGQTTAIVGSTGSGKSTLLSLIPRLSDPTEGTVLIDGVDVRDLGPSDLVGLAGIAPQRSHLFAGTVRSNLSYGRPGATDAELWHALEVAQAREFVEALPDGLDAEVAQGGTNFSGGQRQRLAIARLLVARPRIYLFDDTFSALDVVTERALREALARETREATVVLVTNRVATARHADRVVVLHEGEVAGVGAHHELMRTSRTYREIVFSQLTEEEAA</sequence>
<dbReference type="InterPro" id="IPR003439">
    <property type="entry name" value="ABC_transporter-like_ATP-bd"/>
</dbReference>
<dbReference type="SUPFAM" id="SSF90123">
    <property type="entry name" value="ABC transporter transmembrane region"/>
    <property type="match status" value="1"/>
</dbReference>
<dbReference type="PANTHER" id="PTHR24221">
    <property type="entry name" value="ATP-BINDING CASSETTE SUB-FAMILY B"/>
    <property type="match status" value="1"/>
</dbReference>
<feature type="transmembrane region" description="Helical" evidence="9">
    <location>
        <begin position="157"/>
        <end position="177"/>
    </location>
</feature>